<dbReference type="InterPro" id="IPR052182">
    <property type="entry name" value="Glycogen/Maltodextrin_Phosph"/>
</dbReference>
<keyword evidence="9" id="KW-0119">Carbohydrate metabolism</keyword>
<evidence type="ECO:0000256" key="6">
    <source>
        <dbReference type="ARBA" id="ARBA00022676"/>
    </source>
</evidence>
<dbReference type="SUPFAM" id="SSF53756">
    <property type="entry name" value="UDP-Glycosyltransferase/glycogen phosphorylase"/>
    <property type="match status" value="1"/>
</dbReference>
<evidence type="ECO:0000256" key="11">
    <source>
        <dbReference type="PIRSR" id="PIRSR000460-1"/>
    </source>
</evidence>
<reference evidence="14" key="1">
    <citation type="submission" date="2016-11" db="EMBL/GenBank/DDBJ databases">
        <authorList>
            <person name="Varghese N."/>
            <person name="Submissions S."/>
        </authorList>
    </citation>
    <scope>NUCLEOTIDE SEQUENCE [LARGE SCALE GENOMIC DNA]</scope>
    <source>
        <strain evidence="14">DSM 19514</strain>
    </source>
</reference>
<evidence type="ECO:0000313" key="14">
    <source>
        <dbReference type="Proteomes" id="UP000184295"/>
    </source>
</evidence>
<evidence type="ECO:0000313" key="13">
    <source>
        <dbReference type="EMBL" id="SHE97816.1"/>
    </source>
</evidence>
<dbReference type="PANTHER" id="PTHR42655">
    <property type="entry name" value="GLYCOGEN PHOSPHORYLASE"/>
    <property type="match status" value="1"/>
</dbReference>
<comment type="function">
    <text evidence="10">Phosphorylase is an important allosteric enzyme in carbohydrate metabolism. Enzymes from different sources differ in their regulatory mechanisms and in their natural substrates. However, all known phosphorylases share catalytic and structural properties.</text>
</comment>
<dbReference type="OrthoDB" id="9760804at2"/>
<evidence type="ECO:0000256" key="4">
    <source>
        <dbReference type="ARBA" id="ARBA00012591"/>
    </source>
</evidence>
<proteinExistence type="inferred from homology"/>
<gene>
    <name evidence="13" type="ORF">SAMN02745225_02162</name>
</gene>
<accession>A0A1M4XWT8</accession>
<evidence type="ECO:0000256" key="8">
    <source>
        <dbReference type="ARBA" id="ARBA00022898"/>
    </source>
</evidence>
<organism evidence="13 14">
    <name type="scientific">Ferrithrix thermotolerans DSM 19514</name>
    <dbReference type="NCBI Taxonomy" id="1121881"/>
    <lineage>
        <taxon>Bacteria</taxon>
        <taxon>Bacillati</taxon>
        <taxon>Actinomycetota</taxon>
        <taxon>Acidimicrobiia</taxon>
        <taxon>Acidimicrobiales</taxon>
        <taxon>Acidimicrobiaceae</taxon>
        <taxon>Ferrithrix</taxon>
    </lineage>
</organism>
<dbReference type="NCBIfam" id="TIGR02094">
    <property type="entry name" value="more_P_ylases"/>
    <property type="match status" value="1"/>
</dbReference>
<feature type="domain" description="DUF3417" evidence="12">
    <location>
        <begin position="13"/>
        <end position="119"/>
    </location>
</feature>
<dbReference type="PROSITE" id="PS00102">
    <property type="entry name" value="PHOSPHORYLASE"/>
    <property type="match status" value="1"/>
</dbReference>
<dbReference type="GO" id="GO:0008184">
    <property type="term" value="F:glycogen phosphorylase activity"/>
    <property type="evidence" value="ECO:0007669"/>
    <property type="project" value="InterPro"/>
</dbReference>
<evidence type="ECO:0000256" key="10">
    <source>
        <dbReference type="ARBA" id="ARBA00025174"/>
    </source>
</evidence>
<name>A0A1M4XWT8_9ACTN</name>
<evidence type="ECO:0000256" key="7">
    <source>
        <dbReference type="ARBA" id="ARBA00022679"/>
    </source>
</evidence>
<dbReference type="InterPro" id="IPR000811">
    <property type="entry name" value="Glyco_trans_35"/>
</dbReference>
<feature type="modified residue" description="N6-(pyridoxal phosphate)lysine" evidence="11">
    <location>
        <position position="598"/>
    </location>
</feature>
<dbReference type="Pfam" id="PF00343">
    <property type="entry name" value="Phosphorylase"/>
    <property type="match status" value="1"/>
</dbReference>
<comment type="catalytic activity">
    <reaction evidence="1">
        <text>[(1-&gt;4)-alpha-D-glucosyl](n) + phosphate = [(1-&gt;4)-alpha-D-glucosyl](n-1) + alpha-D-glucose 1-phosphate</text>
        <dbReference type="Rhea" id="RHEA:41732"/>
        <dbReference type="Rhea" id="RHEA-COMP:9584"/>
        <dbReference type="Rhea" id="RHEA-COMP:9586"/>
        <dbReference type="ChEBI" id="CHEBI:15444"/>
        <dbReference type="ChEBI" id="CHEBI:43474"/>
        <dbReference type="ChEBI" id="CHEBI:58601"/>
        <dbReference type="EC" id="2.4.1.1"/>
    </reaction>
</comment>
<dbReference type="STRING" id="1121881.SAMN02745225_02162"/>
<dbReference type="PANTHER" id="PTHR42655:SF1">
    <property type="entry name" value="GLYCOGEN PHOSPHORYLASE"/>
    <property type="match status" value="1"/>
</dbReference>
<dbReference type="RefSeq" id="WP_072792362.1">
    <property type="nucleotide sequence ID" value="NZ_FQUL01000047.1"/>
</dbReference>
<dbReference type="InterPro" id="IPR035090">
    <property type="entry name" value="Pyridoxal_P_attach_site"/>
</dbReference>
<dbReference type="GO" id="GO:0030170">
    <property type="term" value="F:pyridoxal phosphate binding"/>
    <property type="evidence" value="ECO:0007669"/>
    <property type="project" value="InterPro"/>
</dbReference>
<dbReference type="Gene3D" id="3.40.50.2000">
    <property type="entry name" value="Glycogen Phosphorylase B"/>
    <property type="match status" value="3"/>
</dbReference>
<keyword evidence="8 11" id="KW-0663">Pyridoxal phosphate</keyword>
<dbReference type="Proteomes" id="UP000184295">
    <property type="component" value="Unassembled WGS sequence"/>
</dbReference>
<comment type="cofactor">
    <cofactor evidence="2">
        <name>pyridoxal 5'-phosphate</name>
        <dbReference type="ChEBI" id="CHEBI:597326"/>
    </cofactor>
</comment>
<keyword evidence="14" id="KW-1185">Reference proteome</keyword>
<keyword evidence="7" id="KW-0808">Transferase</keyword>
<evidence type="ECO:0000256" key="9">
    <source>
        <dbReference type="ARBA" id="ARBA00023277"/>
    </source>
</evidence>
<dbReference type="GO" id="GO:0005975">
    <property type="term" value="P:carbohydrate metabolic process"/>
    <property type="evidence" value="ECO:0007669"/>
    <property type="project" value="InterPro"/>
</dbReference>
<evidence type="ECO:0000256" key="5">
    <source>
        <dbReference type="ARBA" id="ARBA00022533"/>
    </source>
</evidence>
<sequence>MKPLHSFRVDRTIPKTLAPLTQVANNLRWSWDRQSQDLFRWIDPKLWEETDQNAFHLLELVSQDRLVELAEDSRFTEFLKKVASDLEIYMKSESWFQNRTSPLVKVAYFSPEFGISSALPQYSGGLGVLAGDHLKSSSALGVPIVGVGLFYRSGYFRQGVTPRGNQFERYPNLNPLEVGLEPAFPIDEIGVRLADDEAVVKIWRAKVGRVELYLLDTDHDHNPPHLRAITDRLYGGDVEHRLRQEIVLGIGGVRALRALDIEVSTYHSNEGHAGFLGLERLRELVSEGLSFKEAIEVVRASNIFTTHTPVPAGIDQFPVDLMRKYLGYMAQDCKVEESDVLSLGHFEGESLEAPFNMAVMGMRLASFVNGVSQLHGEVSRELFAGVWPQLEKSQVPIGHVTNGVHPSTWTAHELADLYSSNVHPNWANASSSEWSSFMEVPDELLWQVKEGLRSKMVPEIRRRLKTSLIASGWEEVNLGWCDSVLDSKTLTVGFARRFAPYKRADLLLSQTERLLELCLSIDRPVQFIFAGKAHPKDEPGKEIVRKVFDFAFNSQARSRFVFVPDYDMSLAKVLYQGCDIWLNTPTRPLEASGTSGMKAALNGALNLSILDGWWAEMYDGLNGWAIASAPAEFYEDERSRLECDSLFSILENQAVPEFYDRDLDQTPRRWTARMKHSISTLAPKVSGHRMVSDYVSKFYEPAATRSQSLCEDGFERAKQLAKWKEHVRNNWSSVAVSEVEIVENVDVDGQLDTLVRVSVSPGALGAQDLTVSVLWGKVGRDGELVDEFKEKAELVAVAPEVGTSVFECHLKVQGQGTFGMVTSVLPAHDGLSSPYELGLQIIA</sequence>
<dbReference type="EC" id="2.4.1.1" evidence="4"/>
<dbReference type="Pfam" id="PF11897">
    <property type="entry name" value="DUF3417"/>
    <property type="match status" value="1"/>
</dbReference>
<keyword evidence="6" id="KW-0328">Glycosyltransferase</keyword>
<evidence type="ECO:0000259" key="12">
    <source>
        <dbReference type="Pfam" id="PF11897"/>
    </source>
</evidence>
<dbReference type="InterPro" id="IPR024517">
    <property type="entry name" value="Glycogen_phosphorylase_DUF3417"/>
</dbReference>
<dbReference type="PIRSF" id="PIRSF000460">
    <property type="entry name" value="Pprylas_GlgP"/>
    <property type="match status" value="1"/>
</dbReference>
<evidence type="ECO:0000256" key="3">
    <source>
        <dbReference type="ARBA" id="ARBA00006047"/>
    </source>
</evidence>
<evidence type="ECO:0000256" key="1">
    <source>
        <dbReference type="ARBA" id="ARBA00001275"/>
    </source>
</evidence>
<comment type="similarity">
    <text evidence="3">Belongs to the glycogen phosphorylase family.</text>
</comment>
<dbReference type="InterPro" id="IPR011834">
    <property type="entry name" value="Agluc_phsphrylas"/>
</dbReference>
<dbReference type="AlphaFoldDB" id="A0A1M4XWT8"/>
<evidence type="ECO:0000256" key="2">
    <source>
        <dbReference type="ARBA" id="ARBA00001933"/>
    </source>
</evidence>
<dbReference type="EMBL" id="FQUL01000047">
    <property type="protein sequence ID" value="SHE97816.1"/>
    <property type="molecule type" value="Genomic_DNA"/>
</dbReference>
<protein>
    <recommendedName>
        <fullName evidence="4">glycogen phosphorylase</fullName>
        <ecNumber evidence="4">2.4.1.1</ecNumber>
    </recommendedName>
</protein>
<keyword evidence="5" id="KW-0021">Allosteric enzyme</keyword>